<protein>
    <recommendedName>
        <fullName evidence="1">Mutator-like transposase domain-containing protein</fullName>
    </recommendedName>
</protein>
<dbReference type="Pfam" id="PF20700">
    <property type="entry name" value="Mutator"/>
    <property type="match status" value="1"/>
</dbReference>
<name>A0A8X6SMQ2_TRICX</name>
<gene>
    <name evidence="2" type="primary">AVEN_56570_1</name>
    <name evidence="2" type="ORF">TNCV_1021751</name>
</gene>
<dbReference type="InterPro" id="IPR049012">
    <property type="entry name" value="Mutator_transp_dom"/>
</dbReference>
<proteinExistence type="predicted"/>
<organism evidence="2 3">
    <name type="scientific">Trichonephila clavipes</name>
    <name type="common">Golden silk orbweaver</name>
    <name type="synonym">Nephila clavipes</name>
    <dbReference type="NCBI Taxonomy" id="2585209"/>
    <lineage>
        <taxon>Eukaryota</taxon>
        <taxon>Metazoa</taxon>
        <taxon>Ecdysozoa</taxon>
        <taxon>Arthropoda</taxon>
        <taxon>Chelicerata</taxon>
        <taxon>Arachnida</taxon>
        <taxon>Araneae</taxon>
        <taxon>Araneomorphae</taxon>
        <taxon>Entelegynae</taxon>
        <taxon>Araneoidea</taxon>
        <taxon>Nephilidae</taxon>
        <taxon>Trichonephila</taxon>
    </lineage>
</organism>
<feature type="domain" description="Mutator-like transposase" evidence="1">
    <location>
        <begin position="112"/>
        <end position="342"/>
    </location>
</feature>
<accession>A0A8X6SMQ2</accession>
<dbReference type="EMBL" id="BMAU01021328">
    <property type="protein sequence ID" value="GFY14410.1"/>
    <property type="molecule type" value="Genomic_DNA"/>
</dbReference>
<dbReference type="AlphaFoldDB" id="A0A8X6SMQ2"/>
<comment type="caution">
    <text evidence="2">The sequence shown here is derived from an EMBL/GenBank/DDBJ whole genome shotgun (WGS) entry which is preliminary data.</text>
</comment>
<sequence>MPRQKRSKQKANKRWCNEHSSHETDVFRKDETSISSALPERNMRCQTLEDSCLNDLNCCENSEAPHYVIMNVQFLKGLLKNLLCDVCKSYSLKIDIGEKLRFSRKISVFSTSCDIIKSSNFTSRRIFDSEVKSLNDVRSQVKSAYQSNSAITDIDVTFDGTWLTGGHSSQIGIGCVIDLLTGFVMDFLKLCRNAALNVNTQNLTALKLWQRSEDSGFRYTTLLSDGDAKTYQYLNTKGVYGPEIKIKIEDCINHVSKRLGTSLRKAVKEWRARDVSLGGKSRGSLKEETIKKLSQYYQNAIHWNKGDVEAMKTAMYATLFHSISTDQKPQHFKCPTGKDYWCFFQAALARGEVPGPHVKHVKTPLKETHLAKIMPIYQRLASNELFHRCIRCVTQNANESLHSIIWVKMFKRNVSDTASSNYCCL</sequence>
<evidence type="ECO:0000259" key="1">
    <source>
        <dbReference type="Pfam" id="PF20700"/>
    </source>
</evidence>
<keyword evidence="3" id="KW-1185">Reference proteome</keyword>
<dbReference type="Proteomes" id="UP000887159">
    <property type="component" value="Unassembled WGS sequence"/>
</dbReference>
<evidence type="ECO:0000313" key="2">
    <source>
        <dbReference type="EMBL" id="GFY14410.1"/>
    </source>
</evidence>
<evidence type="ECO:0000313" key="3">
    <source>
        <dbReference type="Proteomes" id="UP000887159"/>
    </source>
</evidence>
<reference evidence="2" key="1">
    <citation type="submission" date="2020-08" db="EMBL/GenBank/DDBJ databases">
        <title>Multicomponent nature underlies the extraordinary mechanical properties of spider dragline silk.</title>
        <authorList>
            <person name="Kono N."/>
            <person name="Nakamura H."/>
            <person name="Mori M."/>
            <person name="Yoshida Y."/>
            <person name="Ohtoshi R."/>
            <person name="Malay A.D."/>
            <person name="Moran D.A.P."/>
            <person name="Tomita M."/>
            <person name="Numata K."/>
            <person name="Arakawa K."/>
        </authorList>
    </citation>
    <scope>NUCLEOTIDE SEQUENCE</scope>
</reference>